<keyword evidence="3" id="KW-1185">Reference proteome</keyword>
<accession>A0AAJ2BU56</accession>
<evidence type="ECO:0000313" key="4">
    <source>
        <dbReference type="Proteomes" id="UP001253458"/>
    </source>
</evidence>
<dbReference type="EMBL" id="JAVDTL010000006">
    <property type="protein sequence ID" value="MDR6768667.1"/>
    <property type="molecule type" value="Genomic_DNA"/>
</dbReference>
<dbReference type="EMBL" id="JAVDTS010000003">
    <property type="protein sequence ID" value="MDR6837383.1"/>
    <property type="molecule type" value="Genomic_DNA"/>
</dbReference>
<dbReference type="RefSeq" id="WP_209818715.1">
    <property type="nucleotide sequence ID" value="NZ_JAVDTL010000006.1"/>
</dbReference>
<name>A0AAJ2BU56_ACIDE</name>
<evidence type="ECO:0000313" key="1">
    <source>
        <dbReference type="EMBL" id="MDR6768667.1"/>
    </source>
</evidence>
<dbReference type="AlphaFoldDB" id="A0AAJ2BU56"/>
<evidence type="ECO:0000313" key="3">
    <source>
        <dbReference type="Proteomes" id="UP001249076"/>
    </source>
</evidence>
<organism evidence="1 4">
    <name type="scientific">Acidovorax delafieldii</name>
    <name type="common">Pseudomonas delafieldii</name>
    <dbReference type="NCBI Taxonomy" id="47920"/>
    <lineage>
        <taxon>Bacteria</taxon>
        <taxon>Pseudomonadati</taxon>
        <taxon>Pseudomonadota</taxon>
        <taxon>Betaproteobacteria</taxon>
        <taxon>Burkholderiales</taxon>
        <taxon>Comamonadaceae</taxon>
        <taxon>Acidovorax</taxon>
    </lineage>
</organism>
<proteinExistence type="predicted"/>
<reference evidence="1 3" key="1">
    <citation type="submission" date="2023-07" db="EMBL/GenBank/DDBJ databases">
        <title>Sorghum-associated microbial communities from plants grown in Nebraska, USA.</title>
        <authorList>
            <person name="Schachtman D."/>
        </authorList>
    </citation>
    <scope>NUCLEOTIDE SEQUENCE</scope>
    <source>
        <strain evidence="2 3">BE105</strain>
        <strain evidence="1">BE69</strain>
    </source>
</reference>
<gene>
    <name evidence="1" type="ORF">J2W88_003971</name>
    <name evidence="2" type="ORF">J2W93_002221</name>
</gene>
<dbReference type="Proteomes" id="UP001249076">
    <property type="component" value="Unassembled WGS sequence"/>
</dbReference>
<dbReference type="Proteomes" id="UP001253458">
    <property type="component" value="Unassembled WGS sequence"/>
</dbReference>
<sequence length="163" mass="18411">MNFLNRLFRAKTEYVYGTAGKMPKPARRHSSGRVECVLWKAGEKGHTSDYWYPIHEDWWHTFKEDPMTKNAELIRSLRQVCLRTKGKSMDEVLQDFIGTMEEAADAMEAQAREIEGLRKDADRYAVVRRGQHWSVIDGIGDPLTGDALDAGVDAVIAAKGAVK</sequence>
<protein>
    <submittedName>
        <fullName evidence="1">Uncharacterized protein</fullName>
    </submittedName>
</protein>
<comment type="caution">
    <text evidence="1">The sequence shown here is derived from an EMBL/GenBank/DDBJ whole genome shotgun (WGS) entry which is preliminary data.</text>
</comment>
<evidence type="ECO:0000313" key="2">
    <source>
        <dbReference type="EMBL" id="MDR6837383.1"/>
    </source>
</evidence>